<evidence type="ECO:0000256" key="1">
    <source>
        <dbReference type="SAM" id="MobiDB-lite"/>
    </source>
</evidence>
<feature type="region of interest" description="Disordered" evidence="1">
    <location>
        <begin position="211"/>
        <end position="239"/>
    </location>
</feature>
<dbReference type="Proteomes" id="UP000287171">
    <property type="component" value="Unassembled WGS sequence"/>
</dbReference>
<reference evidence="4" key="1">
    <citation type="submission" date="2018-12" db="EMBL/GenBank/DDBJ databases">
        <title>Tengunoibacter tsumagoiensis gen. nov., sp. nov., Dictyobacter kobayashii sp. nov., D. alpinus sp. nov., and D. joshuensis sp. nov. and description of Dictyobacteraceae fam. nov. within the order Ktedonobacterales isolated from Tengu-no-mugimeshi.</title>
        <authorList>
            <person name="Wang C.M."/>
            <person name="Zheng Y."/>
            <person name="Sakai Y."/>
            <person name="Toyoda A."/>
            <person name="Minakuchi Y."/>
            <person name="Abe K."/>
            <person name="Yokota A."/>
            <person name="Yabe S."/>
        </authorList>
    </citation>
    <scope>NUCLEOTIDE SEQUENCE [LARGE SCALE GENOMIC DNA]</scope>
    <source>
        <strain evidence="4">Uno16</strain>
    </source>
</reference>
<evidence type="ECO:0000313" key="4">
    <source>
        <dbReference type="Proteomes" id="UP000287171"/>
    </source>
</evidence>
<dbReference type="EMBL" id="BIFT01000001">
    <property type="protein sequence ID" value="GCE25823.1"/>
    <property type="molecule type" value="Genomic_DNA"/>
</dbReference>
<dbReference type="RefSeq" id="WP_161981990.1">
    <property type="nucleotide sequence ID" value="NZ_BIFT01000001.1"/>
</dbReference>
<keyword evidence="2" id="KW-0472">Membrane</keyword>
<sequence>MDKTSSGSLIRRSSKGVVATFVALCLIAISATAALANSVNIYDNAGVLNRSQVQSAASSLSKPIDIYAVNSTGSSSAFDQTAKRSIKNADMIVIAFNPNHVSIVGGKNVGLSTSQYKDATNAFTSTIKSSNQNFTSATVAAIDSLRGSLNNSNSFIPGVGGGAGSSIFGTLCCVGLIALLAIAAFAIFRRRRGGNMGNGGFGNFGGGFFNRRPNQTPYNQGPNYQGNYPPNYQGNYPPNYQGNYPPQQGGMNPWAAGGLGAAAGGLVGYELGKNAGENDRGNEGGFGGGASSDFGGGGDGGFGSGDGGFGGGASSDFGGGGGDGGFGGGDGGFGGGDSGGGGGDFGGGAGGDF</sequence>
<evidence type="ECO:0000313" key="3">
    <source>
        <dbReference type="EMBL" id="GCE25823.1"/>
    </source>
</evidence>
<protein>
    <recommendedName>
        <fullName evidence="5">TPM domain-containing protein</fullName>
    </recommendedName>
</protein>
<proteinExistence type="predicted"/>
<dbReference type="AlphaFoldDB" id="A0A402B3B0"/>
<organism evidence="3 4">
    <name type="scientific">Dictyobacter alpinus</name>
    <dbReference type="NCBI Taxonomy" id="2014873"/>
    <lineage>
        <taxon>Bacteria</taxon>
        <taxon>Bacillati</taxon>
        <taxon>Chloroflexota</taxon>
        <taxon>Ktedonobacteria</taxon>
        <taxon>Ktedonobacterales</taxon>
        <taxon>Dictyobacteraceae</taxon>
        <taxon>Dictyobacter</taxon>
    </lineage>
</organism>
<feature type="compositionally biased region" description="Gly residues" evidence="1">
    <location>
        <begin position="283"/>
        <end position="353"/>
    </location>
</feature>
<feature type="region of interest" description="Disordered" evidence="1">
    <location>
        <begin position="278"/>
        <end position="353"/>
    </location>
</feature>
<keyword evidence="2" id="KW-1133">Transmembrane helix</keyword>
<evidence type="ECO:0000256" key="2">
    <source>
        <dbReference type="SAM" id="Phobius"/>
    </source>
</evidence>
<keyword evidence="2" id="KW-0812">Transmembrane</keyword>
<evidence type="ECO:0008006" key="5">
    <source>
        <dbReference type="Google" id="ProtNLM"/>
    </source>
</evidence>
<accession>A0A402B3B0</accession>
<keyword evidence="4" id="KW-1185">Reference proteome</keyword>
<comment type="caution">
    <text evidence="3">The sequence shown here is derived from an EMBL/GenBank/DDBJ whole genome shotgun (WGS) entry which is preliminary data.</text>
</comment>
<name>A0A402B3B0_9CHLR</name>
<feature type="transmembrane region" description="Helical" evidence="2">
    <location>
        <begin position="167"/>
        <end position="188"/>
    </location>
</feature>
<gene>
    <name evidence="3" type="ORF">KDA_13070</name>
</gene>